<dbReference type="EMBL" id="BAAAQR010000006">
    <property type="protein sequence ID" value="GAA2146561.1"/>
    <property type="molecule type" value="Genomic_DNA"/>
</dbReference>
<evidence type="ECO:0000256" key="4">
    <source>
        <dbReference type="SAM" id="MobiDB-lite"/>
    </source>
</evidence>
<dbReference type="InterPro" id="IPR043147">
    <property type="entry name" value="Penicillin_amidase_A-knob"/>
</dbReference>
<organism evidence="6 7">
    <name type="scientific">Nocardioides koreensis</name>
    <dbReference type="NCBI Taxonomy" id="433651"/>
    <lineage>
        <taxon>Bacteria</taxon>
        <taxon>Bacillati</taxon>
        <taxon>Actinomycetota</taxon>
        <taxon>Actinomycetes</taxon>
        <taxon>Propionibacteriales</taxon>
        <taxon>Nocardioidaceae</taxon>
        <taxon>Nocardioides</taxon>
    </lineage>
</organism>
<evidence type="ECO:0000313" key="7">
    <source>
        <dbReference type="Proteomes" id="UP001501771"/>
    </source>
</evidence>
<dbReference type="Proteomes" id="UP001501771">
    <property type="component" value="Unassembled WGS sequence"/>
</dbReference>
<feature type="compositionally biased region" description="Polar residues" evidence="4">
    <location>
        <begin position="1"/>
        <end position="11"/>
    </location>
</feature>
<evidence type="ECO:0000256" key="5">
    <source>
        <dbReference type="SAM" id="Phobius"/>
    </source>
</evidence>
<reference evidence="7" key="1">
    <citation type="journal article" date="2019" name="Int. J. Syst. Evol. Microbiol.">
        <title>The Global Catalogue of Microorganisms (GCM) 10K type strain sequencing project: providing services to taxonomists for standard genome sequencing and annotation.</title>
        <authorList>
            <consortium name="The Broad Institute Genomics Platform"/>
            <consortium name="The Broad Institute Genome Sequencing Center for Infectious Disease"/>
            <person name="Wu L."/>
            <person name="Ma J."/>
        </authorList>
    </citation>
    <scope>NUCLEOTIDE SEQUENCE [LARGE SCALE GENOMIC DNA]</scope>
    <source>
        <strain evidence="7">JCM 16022</strain>
    </source>
</reference>
<evidence type="ECO:0000256" key="2">
    <source>
        <dbReference type="ARBA" id="ARBA00022801"/>
    </source>
</evidence>
<dbReference type="PIRSF" id="PIRSF001227">
    <property type="entry name" value="Pen_acylase"/>
    <property type="match status" value="1"/>
</dbReference>
<feature type="transmembrane region" description="Helical" evidence="5">
    <location>
        <begin position="40"/>
        <end position="63"/>
    </location>
</feature>
<name>A0ABP5LG08_9ACTN</name>
<protein>
    <submittedName>
        <fullName evidence="6">Penicillin acylase family protein</fullName>
    </submittedName>
</protein>
<dbReference type="PANTHER" id="PTHR34218:SF4">
    <property type="entry name" value="ACYL-HOMOSERINE LACTONE ACYLASE QUIP"/>
    <property type="match status" value="1"/>
</dbReference>
<dbReference type="SUPFAM" id="SSF56235">
    <property type="entry name" value="N-terminal nucleophile aminohydrolases (Ntn hydrolases)"/>
    <property type="match status" value="1"/>
</dbReference>
<keyword evidence="5" id="KW-1133">Transmembrane helix</keyword>
<dbReference type="InterPro" id="IPR043146">
    <property type="entry name" value="Penicillin_amidase_N_B-knob"/>
</dbReference>
<comment type="similarity">
    <text evidence="1">Belongs to the peptidase S45 family.</text>
</comment>
<dbReference type="PANTHER" id="PTHR34218">
    <property type="entry name" value="PEPTIDASE S45 PENICILLIN AMIDASE"/>
    <property type="match status" value="1"/>
</dbReference>
<feature type="region of interest" description="Disordered" evidence="4">
    <location>
        <begin position="1"/>
        <end position="20"/>
    </location>
</feature>
<dbReference type="InterPro" id="IPR023343">
    <property type="entry name" value="Penicillin_amidase_dom1"/>
</dbReference>
<dbReference type="InterPro" id="IPR014395">
    <property type="entry name" value="Pen/GL7ACA/AHL_acylase"/>
</dbReference>
<dbReference type="Gene3D" id="2.30.120.10">
    <property type="match status" value="1"/>
</dbReference>
<keyword evidence="5" id="KW-0812">Transmembrane</keyword>
<dbReference type="Gene3D" id="1.10.1400.10">
    <property type="match status" value="1"/>
</dbReference>
<keyword evidence="3" id="KW-0865">Zymogen</keyword>
<dbReference type="InterPro" id="IPR029055">
    <property type="entry name" value="Ntn_hydrolases_N"/>
</dbReference>
<dbReference type="Gene3D" id="1.10.439.10">
    <property type="entry name" value="Penicillin Amidohydrolase, domain 1"/>
    <property type="match status" value="1"/>
</dbReference>
<keyword evidence="2" id="KW-0378">Hydrolase</keyword>
<dbReference type="CDD" id="cd03747">
    <property type="entry name" value="Ntn_PGA_like"/>
    <property type="match status" value="1"/>
</dbReference>
<accession>A0ABP5LG08</accession>
<sequence>MSGTMSDQPGSPASVPPSTPRPGIRDWWRSFLRWPRVARITTYVVVGLVLVLVVALVTGAVLVRRPFPQTSGSAELAGLGADVEVVRDDHGIPQLYGDSVADLMRAQGYVHAQERFFEMDVRRHATAGRLAEMFGEKALDSDEMVRTMGWRRVAEQELALIKPETRAALEAYADGVNAYLDQHSPSQIAVEYTVLNAGGLDYRPEHWTAVDSLAWLKAMAWDLRGNMTDEIDRVLALADHSAEQVQELYPAYPYGEHAPIVGQGAVVDGIFDQAATQGATRKPQRPAYTAGARRVLSRLQAGIERMPTLLGRGDGIGSNSWVVDGDHSATGEPLLANDPHLDASLPGVWMQMGLHCRTVSEDCPLDVAGFTFSGVPGVIIGHNADIAWGFTNLGPDVTDLYLERVQGDRWRYDGKLRPLRTRTETIKVHGGDDVELTIRSTRHGPLLSDVSDQLTDVGEEARVDGRPDEETYAVALEWTALHPSATADAVLELDTATGWDSFRAAAADFAVPAQNLVYADTEGHIGYQAPGRIPIRKSGNDGLLPVAGWRPENDWTGDYVPFDGLPNVLDPEEGFIVTANQAVIGQDYPYRLTDDWDQGYRSQRIRDLLDKEGELSVDEMLDLQLDDRNPMGPVLTPYLLDVDLPRGYYSDGQRLLLHWDFGQPADSAAAAYFNVVWSNLLRLTFQDELPEDQWPDGGDRWFAAVSHLLATPADPWWDDAATDRVETRDDILAEALTTARDELTRRQDVSADEWSWGRLHRLDLHQAALGESGIGPVEWLVNRGTWQVGGGSAAVDATSWDASEGYAVTSAPSMRMVVSVGDFDKSRWINLTGVSGHPFDGHYTDQTDLWADGDTLPWPFTPSAVHDAAEDTLTLTPAEAGE</sequence>
<dbReference type="InterPro" id="IPR002692">
    <property type="entry name" value="S45"/>
</dbReference>
<keyword evidence="5" id="KW-0472">Membrane</keyword>
<proteinExistence type="inferred from homology"/>
<evidence type="ECO:0000256" key="3">
    <source>
        <dbReference type="ARBA" id="ARBA00023145"/>
    </source>
</evidence>
<comment type="caution">
    <text evidence="6">The sequence shown here is derived from an EMBL/GenBank/DDBJ whole genome shotgun (WGS) entry which is preliminary data.</text>
</comment>
<dbReference type="Gene3D" id="3.60.20.10">
    <property type="entry name" value="Glutamine Phosphoribosylpyrophosphate, subunit 1, domain 1"/>
    <property type="match status" value="1"/>
</dbReference>
<evidence type="ECO:0000313" key="6">
    <source>
        <dbReference type="EMBL" id="GAA2146561.1"/>
    </source>
</evidence>
<evidence type="ECO:0000256" key="1">
    <source>
        <dbReference type="ARBA" id="ARBA00006586"/>
    </source>
</evidence>
<gene>
    <name evidence="6" type="ORF">GCM10009844_22790</name>
</gene>
<keyword evidence="7" id="KW-1185">Reference proteome</keyword>
<dbReference type="Pfam" id="PF01804">
    <property type="entry name" value="Penicil_amidase"/>
    <property type="match status" value="1"/>
</dbReference>